<dbReference type="InterPro" id="IPR036691">
    <property type="entry name" value="Endo/exonu/phosph_ase_sf"/>
</dbReference>
<gene>
    <name evidence="3" type="primary">LOC140012692</name>
</gene>
<dbReference type="RefSeq" id="XP_071917075.1">
    <property type="nucleotide sequence ID" value="XM_072060974.1"/>
</dbReference>
<dbReference type="PANTHER" id="PTHR33116:SF80">
    <property type="entry name" value="REVERSE TRANSCRIPTASE ZINC-BINDING DOMAIN-CONTAINING PROTEIN"/>
    <property type="match status" value="1"/>
</dbReference>
<dbReference type="Proteomes" id="UP001652660">
    <property type="component" value="Chromosome 8e"/>
</dbReference>
<dbReference type="InterPro" id="IPR043502">
    <property type="entry name" value="DNA/RNA_pol_sf"/>
</dbReference>
<dbReference type="SUPFAM" id="SSF56219">
    <property type="entry name" value="DNase I-like"/>
    <property type="match status" value="1"/>
</dbReference>
<evidence type="ECO:0000259" key="1">
    <source>
        <dbReference type="PROSITE" id="PS50878"/>
    </source>
</evidence>
<dbReference type="CDD" id="cd01650">
    <property type="entry name" value="RT_nLTR_like"/>
    <property type="match status" value="1"/>
</dbReference>
<name>A0ABM4VC26_COFAR</name>
<dbReference type="Gene3D" id="3.60.10.10">
    <property type="entry name" value="Endonuclease/exonuclease/phosphatase"/>
    <property type="match status" value="1"/>
</dbReference>
<dbReference type="Pfam" id="PF13456">
    <property type="entry name" value="RVT_3"/>
    <property type="match status" value="1"/>
</dbReference>
<dbReference type="InterPro" id="IPR044730">
    <property type="entry name" value="RNase_H-like_dom_plant"/>
</dbReference>
<keyword evidence="2" id="KW-1185">Reference proteome</keyword>
<dbReference type="SUPFAM" id="SSF53098">
    <property type="entry name" value="Ribonuclease H-like"/>
    <property type="match status" value="1"/>
</dbReference>
<evidence type="ECO:0000313" key="2">
    <source>
        <dbReference type="Proteomes" id="UP001652660"/>
    </source>
</evidence>
<protein>
    <recommendedName>
        <fullName evidence="1">Reverse transcriptase domain-containing protein</fullName>
    </recommendedName>
</protein>
<dbReference type="GeneID" id="140012692"/>
<dbReference type="InterPro" id="IPR002156">
    <property type="entry name" value="RNaseH_domain"/>
</dbReference>
<dbReference type="InterPro" id="IPR012337">
    <property type="entry name" value="RNaseH-like_sf"/>
</dbReference>
<dbReference type="CDD" id="cd06222">
    <property type="entry name" value="RNase_H_like"/>
    <property type="match status" value="1"/>
</dbReference>
<dbReference type="PROSITE" id="PS50878">
    <property type="entry name" value="RT_POL"/>
    <property type="match status" value="1"/>
</dbReference>
<reference evidence="3" key="1">
    <citation type="submission" date="2025-08" db="UniProtKB">
        <authorList>
            <consortium name="RefSeq"/>
        </authorList>
    </citation>
    <scope>IDENTIFICATION</scope>
    <source>
        <tissue evidence="3">Leaves</tissue>
    </source>
</reference>
<proteinExistence type="predicted"/>
<dbReference type="Pfam" id="PF00078">
    <property type="entry name" value="RVT_1"/>
    <property type="match status" value="1"/>
</dbReference>
<accession>A0ABM4VC26</accession>
<dbReference type="PANTHER" id="PTHR33116">
    <property type="entry name" value="REVERSE TRANSCRIPTASE ZINC-BINDING DOMAIN-CONTAINING PROTEIN-RELATED-RELATED"/>
    <property type="match status" value="1"/>
</dbReference>
<evidence type="ECO:0000313" key="3">
    <source>
        <dbReference type="RefSeq" id="XP_071917075.1"/>
    </source>
</evidence>
<organism evidence="2 3">
    <name type="scientific">Coffea arabica</name>
    <name type="common">Arabian coffee</name>
    <dbReference type="NCBI Taxonomy" id="13443"/>
    <lineage>
        <taxon>Eukaryota</taxon>
        <taxon>Viridiplantae</taxon>
        <taxon>Streptophyta</taxon>
        <taxon>Embryophyta</taxon>
        <taxon>Tracheophyta</taxon>
        <taxon>Spermatophyta</taxon>
        <taxon>Magnoliopsida</taxon>
        <taxon>eudicotyledons</taxon>
        <taxon>Gunneridae</taxon>
        <taxon>Pentapetalae</taxon>
        <taxon>asterids</taxon>
        <taxon>lamiids</taxon>
        <taxon>Gentianales</taxon>
        <taxon>Rubiaceae</taxon>
        <taxon>Ixoroideae</taxon>
        <taxon>Gardenieae complex</taxon>
        <taxon>Bertiereae - Coffeeae clade</taxon>
        <taxon>Coffeeae</taxon>
        <taxon>Coffea</taxon>
    </lineage>
</organism>
<dbReference type="InterPro" id="IPR000477">
    <property type="entry name" value="RT_dom"/>
</dbReference>
<dbReference type="InterPro" id="IPR036397">
    <property type="entry name" value="RNaseH_sf"/>
</dbReference>
<feature type="domain" description="Reverse transcriptase" evidence="1">
    <location>
        <begin position="421"/>
        <end position="699"/>
    </location>
</feature>
<dbReference type="SUPFAM" id="SSF56672">
    <property type="entry name" value="DNA/RNA polymerases"/>
    <property type="match status" value="1"/>
</dbReference>
<dbReference type="Gene3D" id="3.30.420.10">
    <property type="entry name" value="Ribonuclease H-like superfamily/Ribonuclease H"/>
    <property type="match status" value="1"/>
</dbReference>
<sequence>MEVVRRSLGFDKVWGALNNKVWVFWFNEMAVSFRELAEQLLHMHIVFSSGCSVHFSAIYARCSRVGGRELWAAMEGLSGDVCDPWLLAGDFNVISSLEERVGGSPANQRNMEEFNESIGICGLAEVPFDGAAFTWTNGRVWQCLDRALMNREWADGYDLSHVSHLARGRSDHAPLLICCRNGSPPKRSFKFLNVWRGQPGFKEVVKRFWEKTVEGEGMPKFYNKLREVKGGLQVWNAQVFGNIFNNVKQAEAIMKQREEEFDTGRDPASRASLEEAKAVYARASAVECEYWRQKAGIKWLQVGDANTVQRRNCNFVARIKDATGAWLEDEQDIRRSAVEFVSSLFTSEQNGWQPPAIPFTLPQLSEEDNGMLSALPELAELREVVFGLEADSAPGPDGFGAGFYQDCWEFIKMDLVEAVKAFFQGMGLPRSFTSTSIVLLPKIAGAMCWKDFRPISLCNTCSKIISKLVARRLGRVLPTLVSPWQTGFVSGRGITDNILLTQELVMDLDRRLRHPNIMLKLDMEKAYDRVEWPFLLFMLRQFGFQERVVDIFYRLVSNNWFSVLVNGEPAGFFKSSRGVRQGDPVSPGLFVLVTEFLGRGLHHLLECRPGRFFVSAGTQVPYLAFADDMLVFTRCSEECLSAVKVFLEGYQQVSGQRVNVNKSAFFLAVGATLGQEQMVTRVLGFHRACFPFTYLGAPIYKGRRLSSLFDGLVAKMRDHLGHWSTKMLSFGGKRVLARHVLSSLPMYLLQVLSPPKAVITRLGIICNSFLWDCRGEKRLHWAAWDKLCFPTDEGGLGFRSFKDMARAFAAKLWWHFRSGDSIWAEFMHAKYSNGYHPLAASSVRPSHTWRRLEAIRSLVEPNIRWCVGEGLVDFWKDRWALNEPLEDVMDGAEQPHFLVSEFLTNEGWDEVRLGQWLPDWGCLRCGCCFAEEEALLHVFVSGPIASEVWKRMSSRFGFQLSNCTSMAAVFIAWFLTYEALLKTHIKVLIPIVVCWFLWLARNQERFQGGRWEVNRIIREVDSFMEQLGRANKLCRSQFSGDADCELLRWVRGSPRRRSPCAIAWERPPFGEFKFNSDASVLQGRATGGGLLRDYQGKLVFTFYKEFGDQGVLEAECMALLCGLQLCLQRGVYPSLVEVDSKALVQLVVSGAIAKWPLCNSLRKVRGLLEVFSAAISHVYREANVPADRLAAVGLSGSQVYEQGRQLPAVVRSAILLDSRGVPGVRWLAEDG</sequence>